<feature type="region of interest" description="Disordered" evidence="2">
    <location>
        <begin position="540"/>
        <end position="569"/>
    </location>
</feature>
<accession>A0ABQ4YNV0</accession>
<dbReference type="SUPFAM" id="SSF57756">
    <property type="entry name" value="Retrovirus zinc finger-like domains"/>
    <property type="match status" value="1"/>
</dbReference>
<evidence type="ECO:0000256" key="2">
    <source>
        <dbReference type="SAM" id="MobiDB-lite"/>
    </source>
</evidence>
<feature type="domain" description="CCHC-type" evidence="3">
    <location>
        <begin position="398"/>
        <end position="412"/>
    </location>
</feature>
<protein>
    <submittedName>
        <fullName evidence="4">Ribonuclease H-like domain-containing protein</fullName>
    </submittedName>
</protein>
<comment type="caution">
    <text evidence="4">The sequence shown here is derived from an EMBL/GenBank/DDBJ whole genome shotgun (WGS) entry which is preliminary data.</text>
</comment>
<sequence>MYYQVFRGDGSSKNYKILSEMLEDFDRLDVEELFRLVKERYSTSRPEGFDLMLWGDLHTLFEPDEDDEIWRDQHEYNLLSWRLCDFCGIHILLMENGLAIHMLTEKKYPLSQEMLTKMLSKKLEVDHESSQAFELLRYPYSAATQFGGVTLPILQPENGNAPIVTKTVDGKETVIPPTSVEEKAQRKAELKARSTLLMALPNEHQVKFNSYKDAKTLMQAIENRFGGNAATKKTQKNLLKQQYENFAASNTSMIEQTYERLQKLISQLEMHEIETLSLDDLFNNLKAYESKVKGTSSSTTNSHNVAFQSSSSTNSATRVVNIAQGVNTASTQGAIDSSTTLDNEDLQQIHPNDLEEMDLRWNIAMLTMRARRFLKNTRKKMDMANKERIGFDKSEVECFNCHKMGHFARECRTPRNQDSRNREPTRRTVPFKETTSNALVSQYDGLGYDWSDQAEEGPTNFALMGYSLINSSSSTNFESASESIVEKPTVETNEPKTARKENGALIIEDWVSDSDKEIMPKSKTVEMFNKPSFAKINFVKSAKKVKSPRNTSVDKNRQNTPSPIGNKRN</sequence>
<dbReference type="PROSITE" id="PS50158">
    <property type="entry name" value="ZF_CCHC"/>
    <property type="match status" value="1"/>
</dbReference>
<dbReference type="Proteomes" id="UP001151760">
    <property type="component" value="Unassembled WGS sequence"/>
</dbReference>
<keyword evidence="5" id="KW-1185">Reference proteome</keyword>
<evidence type="ECO:0000313" key="5">
    <source>
        <dbReference type="Proteomes" id="UP001151760"/>
    </source>
</evidence>
<proteinExistence type="predicted"/>
<dbReference type="Pfam" id="PF00098">
    <property type="entry name" value="zf-CCHC"/>
    <property type="match status" value="1"/>
</dbReference>
<dbReference type="EMBL" id="BQNB010010582">
    <property type="protein sequence ID" value="GJS79217.1"/>
    <property type="molecule type" value="Genomic_DNA"/>
</dbReference>
<dbReference type="SMART" id="SM00343">
    <property type="entry name" value="ZnF_C2HC"/>
    <property type="match status" value="1"/>
</dbReference>
<keyword evidence="1" id="KW-0862">Zinc</keyword>
<dbReference type="InterPro" id="IPR001878">
    <property type="entry name" value="Znf_CCHC"/>
</dbReference>
<evidence type="ECO:0000313" key="4">
    <source>
        <dbReference type="EMBL" id="GJS79217.1"/>
    </source>
</evidence>
<organism evidence="4 5">
    <name type="scientific">Tanacetum coccineum</name>
    <dbReference type="NCBI Taxonomy" id="301880"/>
    <lineage>
        <taxon>Eukaryota</taxon>
        <taxon>Viridiplantae</taxon>
        <taxon>Streptophyta</taxon>
        <taxon>Embryophyta</taxon>
        <taxon>Tracheophyta</taxon>
        <taxon>Spermatophyta</taxon>
        <taxon>Magnoliopsida</taxon>
        <taxon>eudicotyledons</taxon>
        <taxon>Gunneridae</taxon>
        <taxon>Pentapetalae</taxon>
        <taxon>asterids</taxon>
        <taxon>campanulids</taxon>
        <taxon>Asterales</taxon>
        <taxon>Asteraceae</taxon>
        <taxon>Asteroideae</taxon>
        <taxon>Anthemideae</taxon>
        <taxon>Anthemidinae</taxon>
        <taxon>Tanacetum</taxon>
    </lineage>
</organism>
<dbReference type="Pfam" id="PF14223">
    <property type="entry name" value="Retrotran_gag_2"/>
    <property type="match status" value="1"/>
</dbReference>
<gene>
    <name evidence="4" type="ORF">Tco_0729098</name>
</gene>
<keyword evidence="1" id="KW-0479">Metal-binding</keyword>
<reference evidence="4" key="2">
    <citation type="submission" date="2022-01" db="EMBL/GenBank/DDBJ databases">
        <authorList>
            <person name="Yamashiro T."/>
            <person name="Shiraishi A."/>
            <person name="Satake H."/>
            <person name="Nakayama K."/>
        </authorList>
    </citation>
    <scope>NUCLEOTIDE SEQUENCE</scope>
</reference>
<reference evidence="4" key="1">
    <citation type="journal article" date="2022" name="Int. J. Mol. Sci.">
        <title>Draft Genome of Tanacetum Coccineum: Genomic Comparison of Closely Related Tanacetum-Family Plants.</title>
        <authorList>
            <person name="Yamashiro T."/>
            <person name="Shiraishi A."/>
            <person name="Nakayama K."/>
            <person name="Satake H."/>
        </authorList>
    </citation>
    <scope>NUCLEOTIDE SEQUENCE</scope>
</reference>
<dbReference type="InterPro" id="IPR036875">
    <property type="entry name" value="Znf_CCHC_sf"/>
</dbReference>
<dbReference type="Gene3D" id="4.10.60.10">
    <property type="entry name" value="Zinc finger, CCHC-type"/>
    <property type="match status" value="1"/>
</dbReference>
<evidence type="ECO:0000256" key="1">
    <source>
        <dbReference type="PROSITE-ProRule" id="PRU00047"/>
    </source>
</evidence>
<name>A0ABQ4YNV0_9ASTR</name>
<keyword evidence="1" id="KW-0863">Zinc-finger</keyword>
<evidence type="ECO:0000259" key="3">
    <source>
        <dbReference type="PROSITE" id="PS50158"/>
    </source>
</evidence>